<name>A0ABY7QBD6_9ACTN</name>
<keyword evidence="2" id="KW-1185">Reference proteome</keyword>
<dbReference type="InterPro" id="IPR011008">
    <property type="entry name" value="Dimeric_a/b-barrel"/>
</dbReference>
<evidence type="ECO:0000313" key="1">
    <source>
        <dbReference type="EMBL" id="WBP90010.1"/>
    </source>
</evidence>
<dbReference type="Gene3D" id="3.30.70.100">
    <property type="match status" value="1"/>
</dbReference>
<evidence type="ECO:0000313" key="2">
    <source>
        <dbReference type="Proteomes" id="UP001212821"/>
    </source>
</evidence>
<proteinExistence type="predicted"/>
<dbReference type="EMBL" id="CP115450">
    <property type="protein sequence ID" value="WBP90010.1"/>
    <property type="molecule type" value="Genomic_DNA"/>
</dbReference>
<reference evidence="2" key="1">
    <citation type="submission" date="2022-12" db="EMBL/GenBank/DDBJ databases">
        <authorList>
            <person name="Mo P."/>
        </authorList>
    </citation>
    <scope>NUCLEOTIDE SEQUENCE [LARGE SCALE GENOMIC DNA]</scope>
    <source>
        <strain evidence="2">HUAS 3-15</strain>
    </source>
</reference>
<dbReference type="RefSeq" id="WP_270148545.1">
    <property type="nucleotide sequence ID" value="NZ_CP115450.1"/>
</dbReference>
<evidence type="ECO:0008006" key="3">
    <source>
        <dbReference type="Google" id="ProtNLM"/>
    </source>
</evidence>
<gene>
    <name evidence="1" type="ORF">O1G21_31970</name>
</gene>
<organism evidence="1 2">
    <name type="scientific">Kitasatospora cathayae</name>
    <dbReference type="NCBI Taxonomy" id="3004092"/>
    <lineage>
        <taxon>Bacteria</taxon>
        <taxon>Bacillati</taxon>
        <taxon>Actinomycetota</taxon>
        <taxon>Actinomycetes</taxon>
        <taxon>Kitasatosporales</taxon>
        <taxon>Streptomycetaceae</taxon>
        <taxon>Kitasatospora</taxon>
    </lineage>
</organism>
<sequence>MSTYVITVLANVHEGRENDFHAWYENKHIPEILEVPGVVSVRRMTLNENQIAADESHSQEHYSFLTLIEIETEDFPTTLAGISELDGTEAADFLIPGQVLASLYRDPKLYTRR</sequence>
<dbReference type="Proteomes" id="UP001212821">
    <property type="component" value="Chromosome"/>
</dbReference>
<dbReference type="SUPFAM" id="SSF54909">
    <property type="entry name" value="Dimeric alpha+beta barrel"/>
    <property type="match status" value="1"/>
</dbReference>
<accession>A0ABY7QBD6</accession>
<protein>
    <recommendedName>
        <fullName evidence="3">DUF4286 family protein</fullName>
    </recommendedName>
</protein>